<keyword evidence="2" id="KW-1003">Cell membrane</keyword>
<feature type="transmembrane region" description="Helical" evidence="8">
    <location>
        <begin position="625"/>
        <end position="648"/>
    </location>
</feature>
<dbReference type="EMBL" id="LNIX01000011">
    <property type="protein sequence ID" value="OXA48745.1"/>
    <property type="molecule type" value="Genomic_DNA"/>
</dbReference>
<keyword evidence="3 8" id="KW-0812">Transmembrane</keyword>
<protein>
    <submittedName>
        <fullName evidence="9">Uncharacterized protein</fullName>
    </submittedName>
</protein>
<comment type="caution">
    <text evidence="9">The sequence shown here is derived from an EMBL/GenBank/DDBJ whole genome shotgun (WGS) entry which is preliminary data.</text>
</comment>
<dbReference type="Proteomes" id="UP000198287">
    <property type="component" value="Unassembled WGS sequence"/>
</dbReference>
<dbReference type="OrthoDB" id="8299140at2759"/>
<evidence type="ECO:0000256" key="8">
    <source>
        <dbReference type="SAM" id="Phobius"/>
    </source>
</evidence>
<dbReference type="PANTHER" id="PTHR42643:SF24">
    <property type="entry name" value="IONOTROPIC RECEPTOR 60A"/>
    <property type="match status" value="1"/>
</dbReference>
<evidence type="ECO:0000313" key="10">
    <source>
        <dbReference type="Proteomes" id="UP000198287"/>
    </source>
</evidence>
<dbReference type="InterPro" id="IPR052192">
    <property type="entry name" value="Insect_Ionotropic_Sensory_Rcpt"/>
</dbReference>
<feature type="transmembrane region" description="Helical" evidence="8">
    <location>
        <begin position="257"/>
        <end position="276"/>
    </location>
</feature>
<evidence type="ECO:0000256" key="6">
    <source>
        <dbReference type="ARBA" id="ARBA00023170"/>
    </source>
</evidence>
<evidence type="ECO:0000256" key="7">
    <source>
        <dbReference type="ARBA" id="ARBA00023180"/>
    </source>
</evidence>
<organism evidence="9 10">
    <name type="scientific">Folsomia candida</name>
    <name type="common">Springtail</name>
    <dbReference type="NCBI Taxonomy" id="158441"/>
    <lineage>
        <taxon>Eukaryota</taxon>
        <taxon>Metazoa</taxon>
        <taxon>Ecdysozoa</taxon>
        <taxon>Arthropoda</taxon>
        <taxon>Hexapoda</taxon>
        <taxon>Collembola</taxon>
        <taxon>Entomobryomorpha</taxon>
        <taxon>Isotomoidea</taxon>
        <taxon>Isotomidae</taxon>
        <taxon>Proisotominae</taxon>
        <taxon>Folsomia</taxon>
    </lineage>
</organism>
<evidence type="ECO:0000256" key="1">
    <source>
        <dbReference type="ARBA" id="ARBA00004651"/>
    </source>
</evidence>
<keyword evidence="5 8" id="KW-0472">Membrane</keyword>
<keyword evidence="7" id="KW-0325">Glycoprotein</keyword>
<reference evidence="9 10" key="1">
    <citation type="submission" date="2015-12" db="EMBL/GenBank/DDBJ databases">
        <title>The genome of Folsomia candida.</title>
        <authorList>
            <person name="Faddeeva A."/>
            <person name="Derks M.F."/>
            <person name="Anvar Y."/>
            <person name="Smit S."/>
            <person name="Van Straalen N."/>
            <person name="Roelofs D."/>
        </authorList>
    </citation>
    <scope>NUCLEOTIDE SEQUENCE [LARGE SCALE GENOMIC DNA]</scope>
    <source>
        <strain evidence="9 10">VU population</strain>
        <tissue evidence="9">Whole body</tissue>
    </source>
</reference>
<keyword evidence="4 8" id="KW-1133">Transmembrane helix</keyword>
<accession>A0A226DTB9</accession>
<dbReference type="Gene3D" id="1.10.287.70">
    <property type="match status" value="1"/>
</dbReference>
<evidence type="ECO:0000256" key="5">
    <source>
        <dbReference type="ARBA" id="ARBA00023136"/>
    </source>
</evidence>
<keyword evidence="10" id="KW-1185">Reference proteome</keyword>
<dbReference type="GO" id="GO:0005886">
    <property type="term" value="C:plasma membrane"/>
    <property type="evidence" value="ECO:0007669"/>
    <property type="project" value="UniProtKB-SubCell"/>
</dbReference>
<evidence type="ECO:0000256" key="3">
    <source>
        <dbReference type="ARBA" id="ARBA00022692"/>
    </source>
</evidence>
<sequence length="669" mass="78255">MRDYRTHATNVSRTRISRFRLSILFASFLMADPDKANKSGRLLFWSEMANYLYFDEDRRHWVLFTRNVYILVLSKRDVLQEEEDALFVNLVDNFAIAWQRDGGKFNFCVHESSTPPSLQRFKCKLMDRSVPEMFKDLSRPPEIWGISDDTASRQVSYDGSDIVIHTLENPFVRGEEFLDITNYIIYTVLKRENVSRMTFKLNNFYAQVEYVKYEWWRWGKHHRQFVTTSFAGFQFLSCYQENFMTFTFYITPFKSEVWISLIVSIAALIIALVIFIKLSARQEGRPTSFSPLLFILASIFEEDYPVPGQIERTNYFRCSIGAWIVMTVVLTNCYNGLMITELNSHQATNFLESFHSNVICGPDPVSNFENSQKSNITVSEWLVSNSYQTFLEHWDWENLDKLYDSHDSYLKLWYNYEKCVSLLSSATDYLHSWIWETNLPKSDLWYFLRWALVRSDIAKLKDLLRHVSATHLSQEAKFLSQESLIILGLMNPAHPHEPSELVVEDGEVNLQKSVELQVIKCGRTVFVAQSFNLDAEMYFLTRKYYWIKFYKGRDQLDNSPYGWVIKGGSKSRVTENLRAQFETGIHQRLREEEFGRKYVGRKPVEERIIVEDDHGMNIKSGIGTLFIIVGGILGIGLVVFFVEIYSLVRNILINWLMADLFCKSAIFCV</sequence>
<gene>
    <name evidence="9" type="ORF">Fcan01_16319</name>
</gene>
<dbReference type="PANTHER" id="PTHR42643">
    <property type="entry name" value="IONOTROPIC RECEPTOR 20A-RELATED"/>
    <property type="match status" value="1"/>
</dbReference>
<proteinExistence type="predicted"/>
<evidence type="ECO:0000256" key="2">
    <source>
        <dbReference type="ARBA" id="ARBA00022475"/>
    </source>
</evidence>
<comment type="subcellular location">
    <subcellularLocation>
        <location evidence="1">Cell membrane</location>
        <topology evidence="1">Multi-pass membrane protein</topology>
    </subcellularLocation>
</comment>
<name>A0A226DTB9_FOLCA</name>
<evidence type="ECO:0000256" key="4">
    <source>
        <dbReference type="ARBA" id="ARBA00022989"/>
    </source>
</evidence>
<dbReference type="AlphaFoldDB" id="A0A226DTB9"/>
<evidence type="ECO:0000313" key="9">
    <source>
        <dbReference type="EMBL" id="OXA48745.1"/>
    </source>
</evidence>
<keyword evidence="6" id="KW-0675">Receptor</keyword>